<accession>K6V2B7</accession>
<protein>
    <submittedName>
        <fullName evidence="2">Uncharacterized protein</fullName>
    </submittedName>
</protein>
<dbReference type="VEuPathDB" id="PlasmoDB:PCYB_001430"/>
<dbReference type="AlphaFoldDB" id="K6V2B7"/>
<keyword evidence="3" id="KW-1185">Reference proteome</keyword>
<dbReference type="OrthoDB" id="10585221at2759"/>
<evidence type="ECO:0000256" key="1">
    <source>
        <dbReference type="SAM" id="MobiDB-lite"/>
    </source>
</evidence>
<name>K6V2B7_PLACD</name>
<dbReference type="PhylomeDB" id="K6V2B7"/>
<dbReference type="Proteomes" id="UP000006319">
    <property type="component" value="Unassembled WGS sequence"/>
</dbReference>
<sequence length="324" mass="37528">MVELSFKERKKGTILNEFDYMENFDELVNSVNDKIKELKKTNDLSEFVYKCKELGKYLDNHRKECVKCYEGEFVQSHLNFDSVIHPLLSEFTNYGGCPRHWRNEDDERINLIRELNKFCEQKEEHFKSKQSIIEKYFSGFSPQIKLLYDCNTADSALFEDITNYCNKCVQIVSASIDVSNVQYFVTEGIHTLPDDNSQYVINDKSDLNYTSKKYGLGNILYYGDIFYYDEHDDIHTVTLKDSSCTDNTYNIVQVPTPKVNQTVHDTEVPQKREISEVSAASKISEQFVSSPINNIPESEEPSTLNHYKENQLPPNLEPLGTSMS</sequence>
<organism evidence="2 3">
    <name type="scientific">Plasmodium cynomolgi (strain B)</name>
    <dbReference type="NCBI Taxonomy" id="1120755"/>
    <lineage>
        <taxon>Eukaryota</taxon>
        <taxon>Sar</taxon>
        <taxon>Alveolata</taxon>
        <taxon>Apicomplexa</taxon>
        <taxon>Aconoidasida</taxon>
        <taxon>Haemosporida</taxon>
        <taxon>Plasmodiidae</taxon>
        <taxon>Plasmodium</taxon>
        <taxon>Plasmodium (Plasmodium)</taxon>
    </lineage>
</organism>
<gene>
    <name evidence="2" type="ORF">PCYB_001430</name>
</gene>
<feature type="compositionally biased region" description="Polar residues" evidence="1">
    <location>
        <begin position="288"/>
        <end position="305"/>
    </location>
</feature>
<reference evidence="2 3" key="1">
    <citation type="journal article" date="2012" name="Nat. Genet.">
        <title>Plasmodium cynomolgi genome sequences provide insight into Plasmodium vivax and the monkey malaria clade.</title>
        <authorList>
            <person name="Tachibana S."/>
            <person name="Sullivan S.A."/>
            <person name="Kawai S."/>
            <person name="Nakamura S."/>
            <person name="Kim H.R."/>
            <person name="Goto N."/>
            <person name="Arisue N."/>
            <person name="Palacpac N.M.Q."/>
            <person name="Honma H."/>
            <person name="Yagi M."/>
            <person name="Tougan T."/>
            <person name="Katakai Y."/>
            <person name="Kaneko O."/>
            <person name="Mita T."/>
            <person name="Kita K."/>
            <person name="Yasutomi Y."/>
            <person name="Sutton P.L."/>
            <person name="Shakhbatyan R."/>
            <person name="Horii T."/>
            <person name="Yasunaga T."/>
            <person name="Barnwell J.W."/>
            <person name="Escalante A.A."/>
            <person name="Carlton J.M."/>
            <person name="Tanabe K."/>
        </authorList>
    </citation>
    <scope>NUCLEOTIDE SEQUENCE [LARGE SCALE GENOMIC DNA]</scope>
    <source>
        <strain evidence="2 3">B</strain>
    </source>
</reference>
<evidence type="ECO:0000313" key="3">
    <source>
        <dbReference type="Proteomes" id="UP000006319"/>
    </source>
</evidence>
<proteinExistence type="predicted"/>
<dbReference type="EMBL" id="DF157123">
    <property type="protein sequence ID" value="GAB69395.1"/>
    <property type="molecule type" value="Genomic_DNA"/>
</dbReference>
<feature type="region of interest" description="Disordered" evidence="1">
    <location>
        <begin position="288"/>
        <end position="324"/>
    </location>
</feature>
<dbReference type="GeneID" id="14695936"/>
<dbReference type="KEGG" id="pcy:PCYB_001430"/>
<dbReference type="RefSeq" id="XP_004227613.1">
    <property type="nucleotide sequence ID" value="XM_004227565.1"/>
</dbReference>
<dbReference type="OMA" id="NTYNIVQ"/>
<evidence type="ECO:0000313" key="2">
    <source>
        <dbReference type="EMBL" id="GAB69395.1"/>
    </source>
</evidence>